<proteinExistence type="predicted"/>
<dbReference type="InterPro" id="IPR002878">
    <property type="entry name" value="ChsH2_C"/>
</dbReference>
<accession>A0ABN1N7X8</accession>
<name>A0ABN1N7X8_9PSEU</name>
<feature type="domain" description="ChsH2 C-terminal OB-fold" evidence="1">
    <location>
        <begin position="61"/>
        <end position="124"/>
    </location>
</feature>
<dbReference type="Pfam" id="PF01796">
    <property type="entry name" value="OB_ChsH2_C"/>
    <property type="match status" value="1"/>
</dbReference>
<feature type="domain" description="ChsH2 rubredoxin-like zinc ribbon" evidence="2">
    <location>
        <begin position="24"/>
        <end position="59"/>
    </location>
</feature>
<dbReference type="InterPro" id="IPR052513">
    <property type="entry name" value="Thioester_dehydratase-like"/>
</dbReference>
<evidence type="ECO:0000313" key="4">
    <source>
        <dbReference type="Proteomes" id="UP001499967"/>
    </source>
</evidence>
<dbReference type="PANTHER" id="PTHR34075:SF5">
    <property type="entry name" value="BLR3430 PROTEIN"/>
    <property type="match status" value="1"/>
</dbReference>
<dbReference type="SUPFAM" id="SSF50249">
    <property type="entry name" value="Nucleic acid-binding proteins"/>
    <property type="match status" value="1"/>
</dbReference>
<sequence length="138" mass="15190">MSVYDHVPLAPAECAASAVSEPYWEGLAQGRLRIPFCGTCDKAFFFPRRWCPACWSADVSWIDAGGGGTLYARCTVDIPFDGRPAEEVPYAVALVDLDEGVRLPGRLRRADAQLPIGARVVLRFPDDPARSLPVWRRA</sequence>
<protein>
    <recommendedName>
        <fullName evidence="5">OB-fold protein</fullName>
    </recommendedName>
</protein>
<evidence type="ECO:0000259" key="2">
    <source>
        <dbReference type="Pfam" id="PF12172"/>
    </source>
</evidence>
<comment type="caution">
    <text evidence="3">The sequence shown here is derived from an EMBL/GenBank/DDBJ whole genome shotgun (WGS) entry which is preliminary data.</text>
</comment>
<dbReference type="Pfam" id="PF12172">
    <property type="entry name" value="zf-ChsH2"/>
    <property type="match status" value="1"/>
</dbReference>
<evidence type="ECO:0000313" key="3">
    <source>
        <dbReference type="EMBL" id="GAA0896787.1"/>
    </source>
</evidence>
<dbReference type="InterPro" id="IPR022002">
    <property type="entry name" value="ChsH2_Znr"/>
</dbReference>
<dbReference type="RefSeq" id="WP_343944610.1">
    <property type="nucleotide sequence ID" value="NZ_BAAAHP010000177.1"/>
</dbReference>
<keyword evidence="4" id="KW-1185">Reference proteome</keyword>
<gene>
    <name evidence="3" type="ORF">GCM10009559_56050</name>
</gene>
<organism evidence="3 4">
    <name type="scientific">Pseudonocardia zijingensis</name>
    <dbReference type="NCBI Taxonomy" id="153376"/>
    <lineage>
        <taxon>Bacteria</taxon>
        <taxon>Bacillati</taxon>
        <taxon>Actinomycetota</taxon>
        <taxon>Actinomycetes</taxon>
        <taxon>Pseudonocardiales</taxon>
        <taxon>Pseudonocardiaceae</taxon>
        <taxon>Pseudonocardia</taxon>
    </lineage>
</organism>
<dbReference type="Gene3D" id="6.10.30.10">
    <property type="match status" value="1"/>
</dbReference>
<dbReference type="Proteomes" id="UP001499967">
    <property type="component" value="Unassembled WGS sequence"/>
</dbReference>
<evidence type="ECO:0008006" key="5">
    <source>
        <dbReference type="Google" id="ProtNLM"/>
    </source>
</evidence>
<dbReference type="EMBL" id="BAAAHP010000177">
    <property type="protein sequence ID" value="GAA0896787.1"/>
    <property type="molecule type" value="Genomic_DNA"/>
</dbReference>
<dbReference type="InterPro" id="IPR012340">
    <property type="entry name" value="NA-bd_OB-fold"/>
</dbReference>
<reference evidence="3 4" key="1">
    <citation type="journal article" date="2019" name="Int. J. Syst. Evol. Microbiol.">
        <title>The Global Catalogue of Microorganisms (GCM) 10K type strain sequencing project: providing services to taxonomists for standard genome sequencing and annotation.</title>
        <authorList>
            <consortium name="The Broad Institute Genomics Platform"/>
            <consortium name="The Broad Institute Genome Sequencing Center for Infectious Disease"/>
            <person name="Wu L."/>
            <person name="Ma J."/>
        </authorList>
    </citation>
    <scope>NUCLEOTIDE SEQUENCE [LARGE SCALE GENOMIC DNA]</scope>
    <source>
        <strain evidence="3 4">JCM 11117</strain>
    </source>
</reference>
<dbReference type="PANTHER" id="PTHR34075">
    <property type="entry name" value="BLR3430 PROTEIN"/>
    <property type="match status" value="1"/>
</dbReference>
<evidence type="ECO:0000259" key="1">
    <source>
        <dbReference type="Pfam" id="PF01796"/>
    </source>
</evidence>